<keyword evidence="2" id="KW-1185">Reference proteome</keyword>
<gene>
    <name evidence="1" type="ORF">B0I36DRAFT_332306</name>
</gene>
<dbReference type="RefSeq" id="XP_046008510.1">
    <property type="nucleotide sequence ID" value="XM_046155092.1"/>
</dbReference>
<accession>A0A9P8XY70</accession>
<dbReference type="Proteomes" id="UP000756346">
    <property type="component" value="Unassembled WGS sequence"/>
</dbReference>
<organism evidence="1 2">
    <name type="scientific">Microdochium trichocladiopsis</name>
    <dbReference type="NCBI Taxonomy" id="1682393"/>
    <lineage>
        <taxon>Eukaryota</taxon>
        <taxon>Fungi</taxon>
        <taxon>Dikarya</taxon>
        <taxon>Ascomycota</taxon>
        <taxon>Pezizomycotina</taxon>
        <taxon>Sordariomycetes</taxon>
        <taxon>Xylariomycetidae</taxon>
        <taxon>Xylariales</taxon>
        <taxon>Microdochiaceae</taxon>
        <taxon>Microdochium</taxon>
    </lineage>
</organism>
<comment type="caution">
    <text evidence="1">The sequence shown here is derived from an EMBL/GenBank/DDBJ whole genome shotgun (WGS) entry which is preliminary data.</text>
</comment>
<proteinExistence type="predicted"/>
<name>A0A9P8XY70_9PEZI</name>
<evidence type="ECO:0000313" key="1">
    <source>
        <dbReference type="EMBL" id="KAH7024962.1"/>
    </source>
</evidence>
<dbReference type="AlphaFoldDB" id="A0A9P8XY70"/>
<dbReference type="EMBL" id="JAGTJQ010000009">
    <property type="protein sequence ID" value="KAH7024962.1"/>
    <property type="molecule type" value="Genomic_DNA"/>
</dbReference>
<dbReference type="GeneID" id="70184638"/>
<reference evidence="1" key="1">
    <citation type="journal article" date="2021" name="Nat. Commun.">
        <title>Genetic determinants of endophytism in the Arabidopsis root mycobiome.</title>
        <authorList>
            <person name="Mesny F."/>
            <person name="Miyauchi S."/>
            <person name="Thiergart T."/>
            <person name="Pickel B."/>
            <person name="Atanasova L."/>
            <person name="Karlsson M."/>
            <person name="Huettel B."/>
            <person name="Barry K.W."/>
            <person name="Haridas S."/>
            <person name="Chen C."/>
            <person name="Bauer D."/>
            <person name="Andreopoulos W."/>
            <person name="Pangilinan J."/>
            <person name="LaButti K."/>
            <person name="Riley R."/>
            <person name="Lipzen A."/>
            <person name="Clum A."/>
            <person name="Drula E."/>
            <person name="Henrissat B."/>
            <person name="Kohler A."/>
            <person name="Grigoriev I.V."/>
            <person name="Martin F.M."/>
            <person name="Hacquard S."/>
        </authorList>
    </citation>
    <scope>NUCLEOTIDE SEQUENCE</scope>
    <source>
        <strain evidence="1">MPI-CAGE-CH-0230</strain>
    </source>
</reference>
<protein>
    <submittedName>
        <fullName evidence="1">Uncharacterized protein</fullName>
    </submittedName>
</protein>
<sequence length="154" mass="17076">MVPLVSEKQPRRAIGGSDRDPVRCWLRQHITTLVWVGRSLGRPISTIMHACSDDICKPYLASSSTTPGSWDLACQPFPTCCQYNGSIYCILCRMEAHCRRDSRRASSLSGGSYAFCGRDVASPLDQKYLNDQAPRKIYCPRATSICMPPCVIIG</sequence>
<evidence type="ECO:0000313" key="2">
    <source>
        <dbReference type="Proteomes" id="UP000756346"/>
    </source>
</evidence>